<feature type="signal peptide" evidence="2">
    <location>
        <begin position="1"/>
        <end position="20"/>
    </location>
</feature>
<dbReference type="Proteomes" id="UP001457282">
    <property type="component" value="Unassembled WGS sequence"/>
</dbReference>
<dbReference type="PANTHER" id="PTHR36040:SF3">
    <property type="entry name" value="OS04G0188500 PROTEIN"/>
    <property type="match status" value="1"/>
</dbReference>
<feature type="chain" id="PRO_5043788789" evidence="2">
    <location>
        <begin position="21"/>
        <end position="91"/>
    </location>
</feature>
<protein>
    <submittedName>
        <fullName evidence="3">Uncharacterized protein</fullName>
    </submittedName>
</protein>
<proteinExistence type="predicted"/>
<evidence type="ECO:0000313" key="3">
    <source>
        <dbReference type="EMBL" id="KAK9920931.1"/>
    </source>
</evidence>
<feature type="region of interest" description="Disordered" evidence="1">
    <location>
        <begin position="34"/>
        <end position="91"/>
    </location>
</feature>
<gene>
    <name evidence="3" type="ORF">M0R45_029468</name>
</gene>
<evidence type="ECO:0000313" key="4">
    <source>
        <dbReference type="Proteomes" id="UP001457282"/>
    </source>
</evidence>
<keyword evidence="4" id="KW-1185">Reference proteome</keyword>
<reference evidence="3 4" key="1">
    <citation type="journal article" date="2023" name="G3 (Bethesda)">
        <title>A chromosome-length genome assembly and annotation of blackberry (Rubus argutus, cv. 'Hillquist').</title>
        <authorList>
            <person name="Bruna T."/>
            <person name="Aryal R."/>
            <person name="Dudchenko O."/>
            <person name="Sargent D.J."/>
            <person name="Mead D."/>
            <person name="Buti M."/>
            <person name="Cavallini A."/>
            <person name="Hytonen T."/>
            <person name="Andres J."/>
            <person name="Pham M."/>
            <person name="Weisz D."/>
            <person name="Mascagni F."/>
            <person name="Usai G."/>
            <person name="Natali L."/>
            <person name="Bassil N."/>
            <person name="Fernandez G.E."/>
            <person name="Lomsadze A."/>
            <person name="Armour M."/>
            <person name="Olukolu B."/>
            <person name="Poorten T."/>
            <person name="Britton C."/>
            <person name="Davik J."/>
            <person name="Ashrafi H."/>
            <person name="Aiden E.L."/>
            <person name="Borodovsky M."/>
            <person name="Worthington M."/>
        </authorList>
    </citation>
    <scope>NUCLEOTIDE SEQUENCE [LARGE SCALE GENOMIC DNA]</scope>
    <source>
        <strain evidence="3">PI 553951</strain>
    </source>
</reference>
<keyword evidence="2" id="KW-0732">Signal</keyword>
<organism evidence="3 4">
    <name type="scientific">Rubus argutus</name>
    <name type="common">Southern blackberry</name>
    <dbReference type="NCBI Taxonomy" id="59490"/>
    <lineage>
        <taxon>Eukaryota</taxon>
        <taxon>Viridiplantae</taxon>
        <taxon>Streptophyta</taxon>
        <taxon>Embryophyta</taxon>
        <taxon>Tracheophyta</taxon>
        <taxon>Spermatophyta</taxon>
        <taxon>Magnoliopsida</taxon>
        <taxon>eudicotyledons</taxon>
        <taxon>Gunneridae</taxon>
        <taxon>Pentapetalae</taxon>
        <taxon>rosids</taxon>
        <taxon>fabids</taxon>
        <taxon>Rosales</taxon>
        <taxon>Rosaceae</taxon>
        <taxon>Rosoideae</taxon>
        <taxon>Rosoideae incertae sedis</taxon>
        <taxon>Rubus</taxon>
    </lineage>
</organism>
<name>A0AAW1WAN3_RUBAR</name>
<dbReference type="AlphaFoldDB" id="A0AAW1WAN3"/>
<dbReference type="PANTHER" id="PTHR36040">
    <property type="entry name" value="OS04G0188500 PROTEIN"/>
    <property type="match status" value="1"/>
</dbReference>
<dbReference type="EMBL" id="JBEDUW010000006">
    <property type="protein sequence ID" value="KAK9920931.1"/>
    <property type="molecule type" value="Genomic_DNA"/>
</dbReference>
<accession>A0AAW1WAN3</accession>
<sequence length="91" mass="10048">MKVIALLFMVLLIMASSCSGAPRRTMLGGIYGQEQRHHHGESMKNPMEKSNDKYTGSRMDNHQINNHHSIPRQYYNDPSGSSQGDGDAGTG</sequence>
<comment type="caution">
    <text evidence="3">The sequence shown here is derived from an EMBL/GenBank/DDBJ whole genome shotgun (WGS) entry which is preliminary data.</text>
</comment>
<evidence type="ECO:0000256" key="2">
    <source>
        <dbReference type="SAM" id="SignalP"/>
    </source>
</evidence>
<feature type="compositionally biased region" description="Basic and acidic residues" evidence="1">
    <location>
        <begin position="40"/>
        <end position="52"/>
    </location>
</feature>
<evidence type="ECO:0000256" key="1">
    <source>
        <dbReference type="SAM" id="MobiDB-lite"/>
    </source>
</evidence>
<dbReference type="PROSITE" id="PS51257">
    <property type="entry name" value="PROKAR_LIPOPROTEIN"/>
    <property type="match status" value="1"/>
</dbReference>